<reference evidence="3" key="1">
    <citation type="submission" date="2013-04" db="EMBL/GenBank/DDBJ databases">
        <authorList>
            <person name="Qu J."/>
            <person name="Murali S.C."/>
            <person name="Bandaranaike D."/>
            <person name="Bellair M."/>
            <person name="Blankenburg K."/>
            <person name="Chao H."/>
            <person name="Dinh H."/>
            <person name="Doddapaneni H."/>
            <person name="Downs B."/>
            <person name="Dugan-Rocha S."/>
            <person name="Elkadiri S."/>
            <person name="Gnanaolivu R.D."/>
            <person name="Hernandez B."/>
            <person name="Javaid M."/>
            <person name="Jayaseelan J.C."/>
            <person name="Lee S."/>
            <person name="Li M."/>
            <person name="Ming W."/>
            <person name="Munidasa M."/>
            <person name="Muniz J."/>
            <person name="Nguyen L."/>
            <person name="Ongeri F."/>
            <person name="Osuji N."/>
            <person name="Pu L.-L."/>
            <person name="Puazo M."/>
            <person name="Qu C."/>
            <person name="Quiroz J."/>
            <person name="Raj R."/>
            <person name="Weissenberger G."/>
            <person name="Xin Y."/>
            <person name="Zou X."/>
            <person name="Han Y."/>
            <person name="Richards S."/>
            <person name="Worley K."/>
            <person name="Muzny D."/>
            <person name="Gibbs R."/>
        </authorList>
    </citation>
    <scope>NUCLEOTIDE SEQUENCE</scope>
    <source>
        <strain evidence="3">Sampled in the wild</strain>
    </source>
</reference>
<dbReference type="Gene3D" id="1.10.10.60">
    <property type="entry name" value="Homeodomain-like"/>
    <property type="match status" value="1"/>
</dbReference>
<dbReference type="AlphaFoldDB" id="A0A8K0KTV4"/>
<dbReference type="Pfam" id="PF04218">
    <property type="entry name" value="CENP-B_N"/>
    <property type="match status" value="1"/>
</dbReference>
<comment type="caution">
    <text evidence="3">The sequence shown here is derived from an EMBL/GenBank/DDBJ whole genome shotgun (WGS) entry which is preliminary data.</text>
</comment>
<protein>
    <recommendedName>
        <fullName evidence="2">HTH psq-type domain-containing protein</fullName>
    </recommendedName>
</protein>
<dbReference type="InterPro" id="IPR009057">
    <property type="entry name" value="Homeodomain-like_sf"/>
</dbReference>
<dbReference type="Proteomes" id="UP000792457">
    <property type="component" value="Unassembled WGS sequence"/>
</dbReference>
<name>A0A8K0KTV4_LADFU</name>
<evidence type="ECO:0000313" key="4">
    <source>
        <dbReference type="Proteomes" id="UP000792457"/>
    </source>
</evidence>
<dbReference type="OrthoDB" id="125347at2759"/>
<sequence length="150" mass="17050">MASLKHKILTLEDEVKIIKLINFGHSYDAISKTFDIGKSTIGDIKKNKDSIMKFVSTTESGSKVRKTMKTADNVAQENALATWVAGSKGWLDRLKHSHRIRRLKITMEKLSNNESAIEPFRIELLLRVINEKNLSSDLQCRRIRIVLAVT</sequence>
<comment type="subcellular location">
    <subcellularLocation>
        <location evidence="1">Nucleus</location>
    </subcellularLocation>
</comment>
<gene>
    <name evidence="3" type="ORF">J437_LFUL019060</name>
</gene>
<evidence type="ECO:0000256" key="1">
    <source>
        <dbReference type="ARBA" id="ARBA00004123"/>
    </source>
</evidence>
<evidence type="ECO:0000313" key="3">
    <source>
        <dbReference type="EMBL" id="KAG8239696.1"/>
    </source>
</evidence>
<dbReference type="InterPro" id="IPR007889">
    <property type="entry name" value="HTH_Psq"/>
</dbReference>
<proteinExistence type="predicted"/>
<dbReference type="SUPFAM" id="SSF46689">
    <property type="entry name" value="Homeodomain-like"/>
    <property type="match status" value="1"/>
</dbReference>
<feature type="domain" description="HTH psq-type" evidence="2">
    <location>
        <begin position="6"/>
        <end position="54"/>
    </location>
</feature>
<dbReference type="GO" id="GO:0003677">
    <property type="term" value="F:DNA binding"/>
    <property type="evidence" value="ECO:0007669"/>
    <property type="project" value="InterPro"/>
</dbReference>
<reference evidence="3" key="2">
    <citation type="submission" date="2017-10" db="EMBL/GenBank/DDBJ databases">
        <title>Ladona fulva Genome sequencing and assembly.</title>
        <authorList>
            <person name="Murali S."/>
            <person name="Richards S."/>
            <person name="Bandaranaike D."/>
            <person name="Bellair M."/>
            <person name="Blankenburg K."/>
            <person name="Chao H."/>
            <person name="Dinh H."/>
            <person name="Doddapaneni H."/>
            <person name="Dugan-Rocha S."/>
            <person name="Elkadiri S."/>
            <person name="Gnanaolivu R."/>
            <person name="Hernandez B."/>
            <person name="Skinner E."/>
            <person name="Javaid M."/>
            <person name="Lee S."/>
            <person name="Li M."/>
            <person name="Ming W."/>
            <person name="Munidasa M."/>
            <person name="Muniz J."/>
            <person name="Nguyen L."/>
            <person name="Hughes D."/>
            <person name="Osuji N."/>
            <person name="Pu L.-L."/>
            <person name="Puazo M."/>
            <person name="Qu C."/>
            <person name="Quiroz J."/>
            <person name="Raj R."/>
            <person name="Weissenberger G."/>
            <person name="Xin Y."/>
            <person name="Zou X."/>
            <person name="Han Y."/>
            <person name="Worley K."/>
            <person name="Muzny D."/>
            <person name="Gibbs R."/>
        </authorList>
    </citation>
    <scope>NUCLEOTIDE SEQUENCE</scope>
    <source>
        <strain evidence="3">Sampled in the wild</strain>
    </source>
</reference>
<organism evidence="3 4">
    <name type="scientific">Ladona fulva</name>
    <name type="common">Scarce chaser dragonfly</name>
    <name type="synonym">Libellula fulva</name>
    <dbReference type="NCBI Taxonomy" id="123851"/>
    <lineage>
        <taxon>Eukaryota</taxon>
        <taxon>Metazoa</taxon>
        <taxon>Ecdysozoa</taxon>
        <taxon>Arthropoda</taxon>
        <taxon>Hexapoda</taxon>
        <taxon>Insecta</taxon>
        <taxon>Pterygota</taxon>
        <taxon>Palaeoptera</taxon>
        <taxon>Odonata</taxon>
        <taxon>Epiprocta</taxon>
        <taxon>Anisoptera</taxon>
        <taxon>Libelluloidea</taxon>
        <taxon>Libellulidae</taxon>
        <taxon>Ladona</taxon>
    </lineage>
</organism>
<keyword evidence="4" id="KW-1185">Reference proteome</keyword>
<dbReference type="EMBL" id="KZ309826">
    <property type="protein sequence ID" value="KAG8239696.1"/>
    <property type="molecule type" value="Genomic_DNA"/>
</dbReference>
<evidence type="ECO:0000259" key="2">
    <source>
        <dbReference type="Pfam" id="PF04218"/>
    </source>
</evidence>
<accession>A0A8K0KTV4</accession>
<dbReference type="GO" id="GO:0005634">
    <property type="term" value="C:nucleus"/>
    <property type="evidence" value="ECO:0007669"/>
    <property type="project" value="UniProtKB-SubCell"/>
</dbReference>